<dbReference type="PANTHER" id="PTHR13847:SF287">
    <property type="entry name" value="FAD-DEPENDENT OXIDOREDUCTASE DOMAIN-CONTAINING PROTEIN 1"/>
    <property type="match status" value="1"/>
</dbReference>
<feature type="domain" description="FAD dependent oxidoreductase" evidence="2">
    <location>
        <begin position="7"/>
        <end position="92"/>
    </location>
</feature>
<proteinExistence type="predicted"/>
<keyword evidence="1" id="KW-0560">Oxidoreductase</keyword>
<name>A0AB39R2W2_9ACTN</name>
<organism evidence="3">
    <name type="scientific">Streptomyces sp. R39</name>
    <dbReference type="NCBI Taxonomy" id="3238631"/>
    <lineage>
        <taxon>Bacteria</taxon>
        <taxon>Bacillati</taxon>
        <taxon>Actinomycetota</taxon>
        <taxon>Actinomycetes</taxon>
        <taxon>Kitasatosporales</taxon>
        <taxon>Streptomycetaceae</taxon>
        <taxon>Streptomyces</taxon>
    </lineage>
</organism>
<protein>
    <submittedName>
        <fullName evidence="3">FAD-dependent oxidoreductase</fullName>
    </submittedName>
</protein>
<dbReference type="InterPro" id="IPR006076">
    <property type="entry name" value="FAD-dep_OxRdtase"/>
</dbReference>
<dbReference type="EMBL" id="CP163441">
    <property type="protein sequence ID" value="XDQ47963.1"/>
    <property type="molecule type" value="Genomic_DNA"/>
</dbReference>
<evidence type="ECO:0000313" key="3">
    <source>
        <dbReference type="EMBL" id="XDQ47963.1"/>
    </source>
</evidence>
<dbReference type="Pfam" id="PF01266">
    <property type="entry name" value="DAO"/>
    <property type="match status" value="1"/>
</dbReference>
<dbReference type="AlphaFoldDB" id="A0AB39R2W2"/>
<sequence length="112" mass="11571">MNLRAQVVVVGGGVTGTGIAWHLASAGVRDVVLVERDEVAAGSASKAVGGVRAQFSGGLDIRLGARSLEAFARFGEETGYDIGLHRVGHLCSTCAAPAAGRVRTRTPRITTR</sequence>
<reference evidence="3" key="1">
    <citation type="submission" date="2024-07" db="EMBL/GenBank/DDBJ databases">
        <authorList>
            <person name="Yu S.T."/>
        </authorList>
    </citation>
    <scope>NUCLEOTIDE SEQUENCE</scope>
    <source>
        <strain evidence="3">R39</strain>
    </source>
</reference>
<accession>A0AB39R2W2</accession>
<evidence type="ECO:0000256" key="1">
    <source>
        <dbReference type="ARBA" id="ARBA00023002"/>
    </source>
</evidence>
<evidence type="ECO:0000259" key="2">
    <source>
        <dbReference type="Pfam" id="PF01266"/>
    </source>
</evidence>
<dbReference type="GO" id="GO:0016491">
    <property type="term" value="F:oxidoreductase activity"/>
    <property type="evidence" value="ECO:0007669"/>
    <property type="project" value="UniProtKB-KW"/>
</dbReference>
<gene>
    <name evidence="3" type="ORF">AB5J52_40030</name>
</gene>
<dbReference type="PANTHER" id="PTHR13847">
    <property type="entry name" value="SARCOSINE DEHYDROGENASE-RELATED"/>
    <property type="match status" value="1"/>
</dbReference>
<dbReference type="RefSeq" id="WP_369226808.1">
    <property type="nucleotide sequence ID" value="NZ_CP163441.1"/>
</dbReference>
<dbReference type="SUPFAM" id="SSF51905">
    <property type="entry name" value="FAD/NAD(P)-binding domain"/>
    <property type="match status" value="1"/>
</dbReference>
<dbReference type="InterPro" id="IPR036188">
    <property type="entry name" value="FAD/NAD-bd_sf"/>
</dbReference>
<dbReference type="Gene3D" id="3.50.50.60">
    <property type="entry name" value="FAD/NAD(P)-binding domain"/>
    <property type="match status" value="1"/>
</dbReference>
<dbReference type="GO" id="GO:0005737">
    <property type="term" value="C:cytoplasm"/>
    <property type="evidence" value="ECO:0007669"/>
    <property type="project" value="TreeGrafter"/>
</dbReference>